<keyword evidence="3" id="KW-1185">Reference proteome</keyword>
<protein>
    <submittedName>
        <fullName evidence="2">GNAT family N-acetyltransferase</fullName>
    </submittedName>
</protein>
<gene>
    <name evidence="2" type="ORF">GLW01_08440</name>
</gene>
<evidence type="ECO:0000313" key="2">
    <source>
        <dbReference type="EMBL" id="MYL26822.1"/>
    </source>
</evidence>
<sequence>MPETPRSGQGVETLQVVRLSEQYFADMASSWQELVFDSDSDPLFMGWPWLYTWWETWAESLGLELALFGVFTEEGMLVGLAPFYCHHLRLPLGYELRRLHFLGNAWRISPTVRTEYCGLLIRRGWEDPVVEQVMSEVCRLDWQEMVVCDQGFQDLLQCQETFDRIGQTVSTVPRVIDSGVRVVTDGSFEDWLGQLGPNTRLKVYNRRNYLNQRGELRCRYVSEEETDDFFRSLNRFHEWRWGKPCFEPDALRFHQRLLARLTRDNRALSVLEFNGEPVSMLYDLRVGDSQYNLQTGFLESFDSKVALGTLHLGFAIEQSFRDPQVLYYDLLAGQGKKTFYKSHFQGELVHFLTVQYARHPVMRYIYRLQSWLPGRLRQSINRFVRL</sequence>
<organism evidence="2 3">
    <name type="scientific">Vreelandella halophila</name>
    <dbReference type="NCBI Taxonomy" id="86177"/>
    <lineage>
        <taxon>Bacteria</taxon>
        <taxon>Pseudomonadati</taxon>
        <taxon>Pseudomonadota</taxon>
        <taxon>Gammaproteobacteria</taxon>
        <taxon>Oceanospirillales</taxon>
        <taxon>Halomonadaceae</taxon>
        <taxon>Vreelandella</taxon>
    </lineage>
</organism>
<proteinExistence type="predicted"/>
<dbReference type="Pfam" id="PF13480">
    <property type="entry name" value="Acetyltransf_6"/>
    <property type="match status" value="1"/>
</dbReference>
<dbReference type="Proteomes" id="UP000460751">
    <property type="component" value="Unassembled WGS sequence"/>
</dbReference>
<dbReference type="OrthoDB" id="9808976at2"/>
<dbReference type="SUPFAM" id="SSF55729">
    <property type="entry name" value="Acyl-CoA N-acyltransferases (Nat)"/>
    <property type="match status" value="1"/>
</dbReference>
<evidence type="ECO:0000259" key="1">
    <source>
        <dbReference type="Pfam" id="PF13480"/>
    </source>
</evidence>
<dbReference type="InterPro" id="IPR038740">
    <property type="entry name" value="BioF2-like_GNAT_dom"/>
</dbReference>
<feature type="domain" description="BioF2-like acetyltransferase" evidence="1">
    <location>
        <begin position="198"/>
        <end position="334"/>
    </location>
</feature>
<dbReference type="EMBL" id="WMEX01000004">
    <property type="protein sequence ID" value="MYL26822.1"/>
    <property type="molecule type" value="Genomic_DNA"/>
</dbReference>
<dbReference type="InterPro" id="IPR016181">
    <property type="entry name" value="Acyl_CoA_acyltransferase"/>
</dbReference>
<dbReference type="RefSeq" id="WP_160898785.1">
    <property type="nucleotide sequence ID" value="NZ_WMEX01000004.1"/>
</dbReference>
<dbReference type="Gene3D" id="3.40.630.30">
    <property type="match status" value="1"/>
</dbReference>
<accession>A0A9X4YBV1</accession>
<evidence type="ECO:0000313" key="3">
    <source>
        <dbReference type="Proteomes" id="UP000460751"/>
    </source>
</evidence>
<reference evidence="2 3" key="1">
    <citation type="submission" date="2019-11" db="EMBL/GenBank/DDBJ databases">
        <title>Genome sequences of 17 halophilic strains isolated from different environments.</title>
        <authorList>
            <person name="Furrow R.E."/>
        </authorList>
    </citation>
    <scope>NUCLEOTIDE SEQUENCE [LARGE SCALE GENOMIC DNA]</scope>
    <source>
        <strain evidence="2 3">22507_15_FS</strain>
    </source>
</reference>
<dbReference type="AlphaFoldDB" id="A0A9X4YBV1"/>
<comment type="caution">
    <text evidence="2">The sequence shown here is derived from an EMBL/GenBank/DDBJ whole genome shotgun (WGS) entry which is preliminary data.</text>
</comment>
<name>A0A9X4YBV1_9GAMM</name>